<keyword evidence="5" id="KW-1185">Reference proteome</keyword>
<comment type="cofactor">
    <cofactor evidence="1">
        <name>Mg(2+)</name>
        <dbReference type="ChEBI" id="CHEBI:18420"/>
    </cofactor>
</comment>
<evidence type="ECO:0000313" key="4">
    <source>
        <dbReference type="EMBL" id="WDF83466.1"/>
    </source>
</evidence>
<name>A0ABY7WWV3_9LACO</name>
<gene>
    <name evidence="4" type="ORF">PQ472_04310</name>
</gene>
<sequence>MADYIQDIRAKVGHMPLILNAAAGIVLNAQNEILIQERTGGGWGLPGGYLEFGESYEEAIIREMKEDSGLDVEIIRDLGLYDDHYYMSYANGDKVMNIAKAFLVRPIGGALSEAAKNETVQLKYFKFSQLPPIIFKQNEDMIMDVKEMLANGELK</sequence>
<keyword evidence="2" id="KW-0378">Hydrolase</keyword>
<dbReference type="SUPFAM" id="SSF55811">
    <property type="entry name" value="Nudix"/>
    <property type="match status" value="1"/>
</dbReference>
<evidence type="ECO:0000259" key="3">
    <source>
        <dbReference type="PROSITE" id="PS51462"/>
    </source>
</evidence>
<proteinExistence type="predicted"/>
<dbReference type="Proteomes" id="UP001220377">
    <property type="component" value="Chromosome"/>
</dbReference>
<dbReference type="InterPro" id="IPR015797">
    <property type="entry name" value="NUDIX_hydrolase-like_dom_sf"/>
</dbReference>
<dbReference type="PROSITE" id="PS51462">
    <property type="entry name" value="NUDIX"/>
    <property type="match status" value="1"/>
</dbReference>
<dbReference type="RefSeq" id="WP_274261655.1">
    <property type="nucleotide sequence ID" value="NZ_CP117884.1"/>
</dbReference>
<evidence type="ECO:0000256" key="1">
    <source>
        <dbReference type="ARBA" id="ARBA00001946"/>
    </source>
</evidence>
<dbReference type="InterPro" id="IPR000086">
    <property type="entry name" value="NUDIX_hydrolase_dom"/>
</dbReference>
<evidence type="ECO:0000313" key="5">
    <source>
        <dbReference type="Proteomes" id="UP001220377"/>
    </source>
</evidence>
<accession>A0ABY7WWV3</accession>
<dbReference type="InterPro" id="IPR020476">
    <property type="entry name" value="Nudix_hydrolase"/>
</dbReference>
<dbReference type="Pfam" id="PF00293">
    <property type="entry name" value="NUDIX"/>
    <property type="match status" value="1"/>
</dbReference>
<dbReference type="PANTHER" id="PTHR43046:SF2">
    <property type="entry name" value="8-OXO-DGTP DIPHOSPHATASE-RELATED"/>
    <property type="match status" value="1"/>
</dbReference>
<dbReference type="PRINTS" id="PR00502">
    <property type="entry name" value="NUDIXFAMILY"/>
</dbReference>
<dbReference type="EMBL" id="CP117884">
    <property type="protein sequence ID" value="WDF83466.1"/>
    <property type="molecule type" value="Genomic_DNA"/>
</dbReference>
<feature type="domain" description="Nudix hydrolase" evidence="3">
    <location>
        <begin position="16"/>
        <end position="149"/>
    </location>
</feature>
<evidence type="ECO:0000256" key="2">
    <source>
        <dbReference type="ARBA" id="ARBA00022801"/>
    </source>
</evidence>
<dbReference type="Gene3D" id="3.90.79.10">
    <property type="entry name" value="Nucleoside Triphosphate Pyrophosphohydrolase"/>
    <property type="match status" value="1"/>
</dbReference>
<dbReference type="PANTHER" id="PTHR43046">
    <property type="entry name" value="GDP-MANNOSE MANNOSYL HYDROLASE"/>
    <property type="match status" value="1"/>
</dbReference>
<protein>
    <submittedName>
        <fullName evidence="4">NUDIX domain-containing protein</fullName>
    </submittedName>
</protein>
<organism evidence="4 5">
    <name type="scientific">Lacticaseibacillus pabuli</name>
    <dbReference type="NCBI Taxonomy" id="3025672"/>
    <lineage>
        <taxon>Bacteria</taxon>
        <taxon>Bacillati</taxon>
        <taxon>Bacillota</taxon>
        <taxon>Bacilli</taxon>
        <taxon>Lactobacillales</taxon>
        <taxon>Lactobacillaceae</taxon>
        <taxon>Lacticaseibacillus</taxon>
    </lineage>
</organism>
<reference evidence="4 5" key="1">
    <citation type="submission" date="2023-02" db="EMBL/GenBank/DDBJ databases">
        <title>Genome sequence of Lacticaseibacillus sp. KACC 23028.</title>
        <authorList>
            <person name="Kim S."/>
            <person name="Heo J."/>
            <person name="Kwon S.-W."/>
        </authorList>
    </citation>
    <scope>NUCLEOTIDE SEQUENCE [LARGE SCALE GENOMIC DNA]</scope>
    <source>
        <strain evidence="4 5">KACC 23028</strain>
    </source>
</reference>